<dbReference type="AlphaFoldDB" id="A0A380TD31"/>
<feature type="domain" description="RES" evidence="1">
    <location>
        <begin position="2"/>
        <end position="43"/>
    </location>
</feature>
<gene>
    <name evidence="2" type="ORF">DF3PB_2750001</name>
</gene>
<proteinExistence type="predicted"/>
<dbReference type="InterPro" id="IPR014914">
    <property type="entry name" value="RES_dom"/>
</dbReference>
<organism evidence="2">
    <name type="scientific">metagenome</name>
    <dbReference type="NCBI Taxonomy" id="256318"/>
    <lineage>
        <taxon>unclassified sequences</taxon>
        <taxon>metagenomes</taxon>
    </lineage>
</organism>
<evidence type="ECO:0000313" key="2">
    <source>
        <dbReference type="EMBL" id="SUS06370.1"/>
    </source>
</evidence>
<dbReference type="Pfam" id="PF08808">
    <property type="entry name" value="RES"/>
    <property type="match status" value="1"/>
</dbReference>
<protein>
    <submittedName>
        <fullName evidence="2">RES domain</fullName>
    </submittedName>
</protein>
<reference evidence="2" key="1">
    <citation type="submission" date="2018-07" db="EMBL/GenBank/DDBJ databases">
        <authorList>
            <person name="Quirk P.G."/>
            <person name="Krulwich T.A."/>
        </authorList>
    </citation>
    <scope>NUCLEOTIDE SEQUENCE</scope>
</reference>
<evidence type="ECO:0000259" key="1">
    <source>
        <dbReference type="Pfam" id="PF08808"/>
    </source>
</evidence>
<sequence length="54" mass="5985">MRRDGHRGLLYPSVRRAGGRCFVAFDPGIVQNVRPGASWTLIWRGTPDFAVEAA</sequence>
<dbReference type="EMBL" id="UIDG01000196">
    <property type="protein sequence ID" value="SUS06370.1"/>
    <property type="molecule type" value="Genomic_DNA"/>
</dbReference>
<accession>A0A380TD31</accession>
<name>A0A380TD31_9ZZZZ</name>